<evidence type="ECO:0000313" key="5">
    <source>
        <dbReference type="Proteomes" id="UP000663879"/>
    </source>
</evidence>
<dbReference type="PANTHER" id="PTHR22847">
    <property type="entry name" value="WD40 REPEAT PROTEIN"/>
    <property type="match status" value="1"/>
</dbReference>
<keyword evidence="5" id="KW-1185">Reference proteome</keyword>
<evidence type="ECO:0000313" key="4">
    <source>
        <dbReference type="EMBL" id="CAF1059213.1"/>
    </source>
</evidence>
<evidence type="ECO:0000256" key="2">
    <source>
        <dbReference type="ARBA" id="ARBA00022737"/>
    </source>
</evidence>
<dbReference type="EMBL" id="CAJNOC010005688">
    <property type="protein sequence ID" value="CAF1059213.1"/>
    <property type="molecule type" value="Genomic_DNA"/>
</dbReference>
<proteinExistence type="predicted"/>
<sequence>MVRKTYRQIVKEEWIKYTEKIPKKDQKLSKINYTLASGSADNTIKLWDLNDKKCTHTLEGHTRSVWCLQLIDK</sequence>
<dbReference type="OrthoDB" id="674604at2759"/>
<dbReference type="SUPFAM" id="SSF50978">
    <property type="entry name" value="WD40 repeat-like"/>
    <property type="match status" value="1"/>
</dbReference>
<dbReference type="Proteomes" id="UP000663879">
    <property type="component" value="Unassembled WGS sequence"/>
</dbReference>
<comment type="caution">
    <text evidence="4">The sequence shown here is derived from an EMBL/GenBank/DDBJ whole genome shotgun (WGS) entry which is preliminary data.</text>
</comment>
<evidence type="ECO:0000256" key="1">
    <source>
        <dbReference type="ARBA" id="ARBA00022574"/>
    </source>
</evidence>
<dbReference type="PANTHER" id="PTHR22847:SF745">
    <property type="entry name" value="F-BOX_WD REPEAT-CONTAINING PROTEIN 7"/>
    <property type="match status" value="1"/>
</dbReference>
<dbReference type="InterPro" id="IPR015943">
    <property type="entry name" value="WD40/YVTN_repeat-like_dom_sf"/>
</dbReference>
<feature type="repeat" description="WD" evidence="3">
    <location>
        <begin position="35"/>
        <end position="57"/>
    </location>
</feature>
<gene>
    <name evidence="4" type="ORF">OXX778_LOCUS19201</name>
</gene>
<dbReference type="InterPro" id="IPR019775">
    <property type="entry name" value="WD40_repeat_CS"/>
</dbReference>
<accession>A0A814L2A7</accession>
<protein>
    <submittedName>
        <fullName evidence="4">Uncharacterized protein</fullName>
    </submittedName>
</protein>
<keyword evidence="2" id="KW-0677">Repeat</keyword>
<dbReference type="InterPro" id="IPR036322">
    <property type="entry name" value="WD40_repeat_dom_sf"/>
</dbReference>
<name>A0A814L2A7_9BILA</name>
<evidence type="ECO:0000256" key="3">
    <source>
        <dbReference type="PROSITE-ProRule" id="PRU00221"/>
    </source>
</evidence>
<dbReference type="Gene3D" id="2.130.10.10">
    <property type="entry name" value="YVTN repeat-like/Quinoprotein amine dehydrogenase"/>
    <property type="match status" value="1"/>
</dbReference>
<dbReference type="PROSITE" id="PS00678">
    <property type="entry name" value="WD_REPEATS_1"/>
    <property type="match status" value="1"/>
</dbReference>
<reference evidence="4" key="1">
    <citation type="submission" date="2021-02" db="EMBL/GenBank/DDBJ databases">
        <authorList>
            <person name="Nowell W R."/>
        </authorList>
    </citation>
    <scope>NUCLEOTIDE SEQUENCE</scope>
    <source>
        <strain evidence="4">Ploen Becks lab</strain>
    </source>
</reference>
<dbReference type="Pfam" id="PF00400">
    <property type="entry name" value="WD40"/>
    <property type="match status" value="2"/>
</dbReference>
<dbReference type="InterPro" id="IPR001680">
    <property type="entry name" value="WD40_rpt"/>
</dbReference>
<dbReference type="AlphaFoldDB" id="A0A814L2A7"/>
<dbReference type="PROSITE" id="PS50082">
    <property type="entry name" value="WD_REPEATS_2"/>
    <property type="match status" value="1"/>
</dbReference>
<keyword evidence="1 3" id="KW-0853">WD repeat</keyword>
<organism evidence="4 5">
    <name type="scientific">Brachionus calyciflorus</name>
    <dbReference type="NCBI Taxonomy" id="104777"/>
    <lineage>
        <taxon>Eukaryota</taxon>
        <taxon>Metazoa</taxon>
        <taxon>Spiralia</taxon>
        <taxon>Gnathifera</taxon>
        <taxon>Rotifera</taxon>
        <taxon>Eurotatoria</taxon>
        <taxon>Monogononta</taxon>
        <taxon>Pseudotrocha</taxon>
        <taxon>Ploima</taxon>
        <taxon>Brachionidae</taxon>
        <taxon>Brachionus</taxon>
    </lineage>
</organism>